<evidence type="ECO:0000313" key="7">
    <source>
        <dbReference type="EMBL" id="AFL81372.1"/>
    </source>
</evidence>
<evidence type="ECO:0000256" key="1">
    <source>
        <dbReference type="ARBA" id="ARBA00004141"/>
    </source>
</evidence>
<dbReference type="Proteomes" id="UP000006049">
    <property type="component" value="Chromosome"/>
</dbReference>
<feature type="transmembrane region" description="Helical" evidence="5">
    <location>
        <begin position="92"/>
        <end position="108"/>
    </location>
</feature>
<dbReference type="HOGENOM" id="CLU_067823_1_0_10"/>
<evidence type="ECO:0000256" key="2">
    <source>
        <dbReference type="ARBA" id="ARBA00022692"/>
    </source>
</evidence>
<feature type="transmembrane region" description="Helical" evidence="5">
    <location>
        <begin position="67"/>
        <end position="85"/>
    </location>
</feature>
<dbReference type="InterPro" id="IPR050925">
    <property type="entry name" value="Rhomboid_protease_S54"/>
</dbReference>
<dbReference type="PANTHER" id="PTHR43731:SF9">
    <property type="entry name" value="SLR1461 PROTEIN"/>
    <property type="match status" value="1"/>
</dbReference>
<dbReference type="KEGG" id="asl:Aeqsu_1897"/>
<keyword evidence="8" id="KW-1185">Reference proteome</keyword>
<evidence type="ECO:0000313" key="8">
    <source>
        <dbReference type="Proteomes" id="UP000006049"/>
    </source>
</evidence>
<dbReference type="GO" id="GO:0004252">
    <property type="term" value="F:serine-type endopeptidase activity"/>
    <property type="evidence" value="ECO:0007669"/>
    <property type="project" value="InterPro"/>
</dbReference>
<gene>
    <name evidence="7" type="ordered locus">Aeqsu_1897</name>
</gene>
<evidence type="ECO:0000256" key="4">
    <source>
        <dbReference type="ARBA" id="ARBA00023136"/>
    </source>
</evidence>
<dbReference type="eggNOG" id="COG0705">
    <property type="taxonomic scope" value="Bacteria"/>
</dbReference>
<accession>I3YWK4</accession>
<feature type="transmembrane region" description="Helical" evidence="5">
    <location>
        <begin position="114"/>
        <end position="132"/>
    </location>
</feature>
<feature type="transmembrane region" description="Helical" evidence="5">
    <location>
        <begin position="139"/>
        <end position="158"/>
    </location>
</feature>
<evidence type="ECO:0000256" key="3">
    <source>
        <dbReference type="ARBA" id="ARBA00022989"/>
    </source>
</evidence>
<feature type="transmembrane region" description="Helical" evidence="5">
    <location>
        <begin position="12"/>
        <end position="30"/>
    </location>
</feature>
<dbReference type="Gene3D" id="1.20.1540.10">
    <property type="entry name" value="Rhomboid-like"/>
    <property type="match status" value="1"/>
</dbReference>
<dbReference type="InterPro" id="IPR035952">
    <property type="entry name" value="Rhomboid-like_sf"/>
</dbReference>
<dbReference type="AlphaFoldDB" id="I3YWK4"/>
<name>I3YWK4_AEQSU</name>
<sequence length="260" mass="30187">MSNPNQLKFTPDVFGYPLLFVMVLWIVFWVETRFGFNFNSYGVYPRELKGLRGILFSPFIHGSLEHLFNNSVPLFVLSSGLFYFYRNIRWKVLIFGLLLTGIATWCIGRSSLHIGASGVVYMLAAFLFFKGIFSKQFQLTALALVVAFLYGGMLWYVFPGIPEISWEGHLSGFFVGLIFAFFYKENPIQNKKFDWEREDFIPENDPFIKQFDEDGNFIELPKVLLEEISEESSTEQIVTNTSQRVRIVYSFKNESEEKPE</sequence>
<dbReference type="EMBL" id="CP003280">
    <property type="protein sequence ID" value="AFL81372.1"/>
    <property type="molecule type" value="Genomic_DNA"/>
</dbReference>
<keyword evidence="2 5" id="KW-0812">Transmembrane</keyword>
<keyword evidence="4 5" id="KW-0472">Membrane</keyword>
<dbReference type="RefSeq" id="WP_014782627.1">
    <property type="nucleotide sequence ID" value="NC_018013.1"/>
</dbReference>
<dbReference type="OrthoDB" id="465874at2"/>
<dbReference type="GO" id="GO:0016020">
    <property type="term" value="C:membrane"/>
    <property type="evidence" value="ECO:0007669"/>
    <property type="project" value="UniProtKB-SubCell"/>
</dbReference>
<dbReference type="Pfam" id="PF01694">
    <property type="entry name" value="Rhomboid"/>
    <property type="match status" value="1"/>
</dbReference>
<comment type="subcellular location">
    <subcellularLocation>
        <location evidence="1">Membrane</location>
        <topology evidence="1">Multi-pass membrane protein</topology>
    </subcellularLocation>
</comment>
<keyword evidence="3 5" id="KW-1133">Transmembrane helix</keyword>
<dbReference type="SUPFAM" id="SSF144091">
    <property type="entry name" value="Rhomboid-like"/>
    <property type="match status" value="1"/>
</dbReference>
<reference evidence="7 8" key="1">
    <citation type="submission" date="2012-06" db="EMBL/GenBank/DDBJ databases">
        <title>The complete genome of Aequorivita sublithincola DSM 14238.</title>
        <authorList>
            <consortium name="US DOE Joint Genome Institute (JGI-PGF)"/>
            <person name="Lucas S."/>
            <person name="Copeland A."/>
            <person name="Lapidus A."/>
            <person name="Goodwin L."/>
            <person name="Pitluck S."/>
            <person name="Peters L."/>
            <person name="Munk A.C.C."/>
            <person name="Kyrpides N."/>
            <person name="Mavromatis K."/>
            <person name="Pagani I."/>
            <person name="Ivanova N."/>
            <person name="Ovchinnikova G."/>
            <person name="Zeytun A."/>
            <person name="Detter J.C."/>
            <person name="Han C."/>
            <person name="Land M."/>
            <person name="Hauser L."/>
            <person name="Markowitz V."/>
            <person name="Cheng J.-F."/>
            <person name="Hugenholtz P."/>
            <person name="Woyke T."/>
            <person name="Wu D."/>
            <person name="Tindall B."/>
            <person name="Faehnrich R."/>
            <person name="Brambilla E."/>
            <person name="Klenk H.-P."/>
            <person name="Eisen J.A."/>
        </authorList>
    </citation>
    <scope>NUCLEOTIDE SEQUENCE [LARGE SCALE GENOMIC DNA]</scope>
    <source>
        <strain evidence="8">DSM 14238 / LMG 21431 / ACAM 643 / 9-3</strain>
    </source>
</reference>
<evidence type="ECO:0000259" key="6">
    <source>
        <dbReference type="Pfam" id="PF01694"/>
    </source>
</evidence>
<dbReference type="InterPro" id="IPR022764">
    <property type="entry name" value="Peptidase_S54_rhomboid_dom"/>
</dbReference>
<dbReference type="PATRIC" id="fig|746697.3.peg.1931"/>
<organism evidence="7 8">
    <name type="scientific">Aequorivita sublithincola (strain DSM 14238 / LMG 21431 / ACAM 643 / 9-3)</name>
    <dbReference type="NCBI Taxonomy" id="746697"/>
    <lineage>
        <taxon>Bacteria</taxon>
        <taxon>Pseudomonadati</taxon>
        <taxon>Bacteroidota</taxon>
        <taxon>Flavobacteriia</taxon>
        <taxon>Flavobacteriales</taxon>
        <taxon>Flavobacteriaceae</taxon>
        <taxon>Aequorivita</taxon>
    </lineage>
</organism>
<dbReference type="PANTHER" id="PTHR43731">
    <property type="entry name" value="RHOMBOID PROTEASE"/>
    <property type="match status" value="1"/>
</dbReference>
<evidence type="ECO:0000256" key="5">
    <source>
        <dbReference type="SAM" id="Phobius"/>
    </source>
</evidence>
<dbReference type="STRING" id="746697.Aeqsu_1897"/>
<feature type="domain" description="Peptidase S54 rhomboid" evidence="6">
    <location>
        <begin position="53"/>
        <end position="183"/>
    </location>
</feature>
<feature type="transmembrane region" description="Helical" evidence="5">
    <location>
        <begin position="164"/>
        <end position="183"/>
    </location>
</feature>
<proteinExistence type="predicted"/>
<protein>
    <submittedName>
        <fullName evidence="7">Putative membrane protein</fullName>
    </submittedName>
</protein>